<evidence type="ECO:0000313" key="2">
    <source>
        <dbReference type="EMBL" id="MBD2865789.1"/>
    </source>
</evidence>
<comment type="caution">
    <text evidence="2">The sequence shown here is derived from an EMBL/GenBank/DDBJ whole genome shotgun (WGS) entry which is preliminary data.</text>
</comment>
<protein>
    <recommendedName>
        <fullName evidence="4">Cytosolic protein</fullName>
    </recommendedName>
</protein>
<dbReference type="RefSeq" id="WP_190931410.1">
    <property type="nucleotide sequence ID" value="NZ_JACXJA010000047.1"/>
</dbReference>
<sequence>MSEEDNKPVENGFVTERPRQYRDLATVESQRNDLSAEEFPEGPYGADLLTESLGKSSPWRRDQRTQSAFTYENRLLHEGVDRGGYPGQHDTHDDPAADE</sequence>
<evidence type="ECO:0008006" key="4">
    <source>
        <dbReference type="Google" id="ProtNLM"/>
    </source>
</evidence>
<reference evidence="2" key="1">
    <citation type="submission" date="2020-09" db="EMBL/GenBank/DDBJ databases">
        <title>A novel bacterium of genus Paenibacillus, isolated from South China Sea.</title>
        <authorList>
            <person name="Huang H."/>
            <person name="Mo K."/>
            <person name="Hu Y."/>
        </authorList>
    </citation>
    <scope>NUCLEOTIDE SEQUENCE</scope>
    <source>
        <strain evidence="2">IB182363</strain>
    </source>
</reference>
<feature type="region of interest" description="Disordered" evidence="1">
    <location>
        <begin position="1"/>
        <end position="20"/>
    </location>
</feature>
<name>A0A927H3S2_9BACL</name>
<dbReference type="AlphaFoldDB" id="A0A927H3S2"/>
<accession>A0A927H3S2</accession>
<dbReference type="Proteomes" id="UP000639396">
    <property type="component" value="Unassembled WGS sequence"/>
</dbReference>
<feature type="region of interest" description="Disordered" evidence="1">
    <location>
        <begin position="27"/>
        <end position="99"/>
    </location>
</feature>
<dbReference type="EMBL" id="JACXJA010000047">
    <property type="protein sequence ID" value="MBD2865789.1"/>
    <property type="molecule type" value="Genomic_DNA"/>
</dbReference>
<evidence type="ECO:0000313" key="3">
    <source>
        <dbReference type="Proteomes" id="UP000639396"/>
    </source>
</evidence>
<evidence type="ECO:0000256" key="1">
    <source>
        <dbReference type="SAM" id="MobiDB-lite"/>
    </source>
</evidence>
<organism evidence="2 3">
    <name type="scientific">Paenibacillus oceani</name>
    <dbReference type="NCBI Taxonomy" id="2772510"/>
    <lineage>
        <taxon>Bacteria</taxon>
        <taxon>Bacillati</taxon>
        <taxon>Bacillota</taxon>
        <taxon>Bacilli</taxon>
        <taxon>Bacillales</taxon>
        <taxon>Paenibacillaceae</taxon>
        <taxon>Paenibacillus</taxon>
    </lineage>
</organism>
<keyword evidence="3" id="KW-1185">Reference proteome</keyword>
<proteinExistence type="predicted"/>
<gene>
    <name evidence="2" type="ORF">IDH45_27790</name>
</gene>
<feature type="compositionally biased region" description="Basic and acidic residues" evidence="1">
    <location>
        <begin position="89"/>
        <end position="99"/>
    </location>
</feature>